<proteinExistence type="predicted"/>
<feature type="transmembrane region" description="Helical" evidence="1">
    <location>
        <begin position="171"/>
        <end position="193"/>
    </location>
</feature>
<dbReference type="Proteomes" id="UP000422572">
    <property type="component" value="Chromosome"/>
</dbReference>
<keyword evidence="1" id="KW-1133">Transmembrane helix</keyword>
<evidence type="ECO:0000313" key="2">
    <source>
        <dbReference type="EMBL" id="QGV79020.1"/>
    </source>
</evidence>
<dbReference type="OrthoDB" id="4247899at2"/>
<keyword evidence="1" id="KW-0812">Transmembrane</keyword>
<feature type="transmembrane region" description="Helical" evidence="1">
    <location>
        <begin position="82"/>
        <end position="104"/>
    </location>
</feature>
<accession>A0A6I6F5S7</accession>
<evidence type="ECO:0000256" key="1">
    <source>
        <dbReference type="SAM" id="Phobius"/>
    </source>
</evidence>
<dbReference type="EMBL" id="CP034279">
    <property type="protein sequence ID" value="QGV79020.1"/>
    <property type="molecule type" value="Genomic_DNA"/>
</dbReference>
<dbReference type="RefSeq" id="WP_156692805.1">
    <property type="nucleotide sequence ID" value="NZ_CP034279.1"/>
</dbReference>
<evidence type="ECO:0000313" key="3">
    <source>
        <dbReference type="Proteomes" id="UP000422572"/>
    </source>
</evidence>
<dbReference type="KEGG" id="sfic:EIZ62_12740"/>
<gene>
    <name evidence="2" type="ORF">EIZ62_12740</name>
</gene>
<feature type="transmembrane region" description="Helical" evidence="1">
    <location>
        <begin position="46"/>
        <end position="70"/>
    </location>
</feature>
<name>A0A6I6F5S7_9ACTN</name>
<keyword evidence="1" id="KW-0472">Membrane</keyword>
<sequence length="206" mass="21747">MPSRSPLPPPPPPVHLRTWPDREALLADRALAVGELNRRVLGGRRLTYFLVTLVGLQLGWGLVGAGLTAFDGPGDPLTATVAGLTIVLGLVVLVPLVVAVVLGVRHDRSARARLLQWAALDPAAIRDARFRAPGLSVAWLLLSFAQCAAGLWLSFAVPAAARPGDTTYTEVAYAMGAGLILWVSGLLGAVKAVGHRRLVLRLAPRA</sequence>
<reference evidence="2 3" key="1">
    <citation type="submission" date="2018-12" db="EMBL/GenBank/DDBJ databases">
        <title>Complete genome sequence of Streptomyces ficellus NRRL8067, the producer of ficellomycin, feldamycin and nojirimycin.</title>
        <authorList>
            <person name="Zhang H."/>
            <person name="Yue R."/>
            <person name="Liu Y."/>
            <person name="Li M."/>
            <person name="Mu H."/>
            <person name="Zhang J."/>
        </authorList>
    </citation>
    <scope>NUCLEOTIDE SEQUENCE [LARGE SCALE GENOMIC DNA]</scope>
    <source>
        <strain evidence="2 3">NRRL 8067</strain>
    </source>
</reference>
<protein>
    <submittedName>
        <fullName evidence="2">Uncharacterized protein</fullName>
    </submittedName>
</protein>
<feature type="transmembrane region" description="Helical" evidence="1">
    <location>
        <begin position="137"/>
        <end position="159"/>
    </location>
</feature>
<organism evidence="2 3">
    <name type="scientific">Streptomyces ficellus</name>
    <dbReference type="NCBI Taxonomy" id="1977088"/>
    <lineage>
        <taxon>Bacteria</taxon>
        <taxon>Bacillati</taxon>
        <taxon>Actinomycetota</taxon>
        <taxon>Actinomycetes</taxon>
        <taxon>Kitasatosporales</taxon>
        <taxon>Streptomycetaceae</taxon>
        <taxon>Streptomyces</taxon>
    </lineage>
</organism>
<keyword evidence="3" id="KW-1185">Reference proteome</keyword>
<dbReference type="AlphaFoldDB" id="A0A6I6F5S7"/>